<proteinExistence type="predicted"/>
<evidence type="ECO:0000313" key="1">
    <source>
        <dbReference type="EMBL" id="STL41935.1"/>
    </source>
</evidence>
<protein>
    <submittedName>
        <fullName evidence="1">Uncharacterized protein</fullName>
    </submittedName>
</protein>
<evidence type="ECO:0000313" key="2">
    <source>
        <dbReference type="Proteomes" id="UP000254052"/>
    </source>
</evidence>
<dbReference type="Proteomes" id="UP000254052">
    <property type="component" value="Unassembled WGS sequence"/>
</dbReference>
<dbReference type="EMBL" id="UGED01000007">
    <property type="protein sequence ID" value="STL41935.1"/>
    <property type="molecule type" value="Genomic_DNA"/>
</dbReference>
<reference evidence="1 2" key="1">
    <citation type="submission" date="2018-06" db="EMBL/GenBank/DDBJ databases">
        <authorList>
            <consortium name="Pathogen Informatics"/>
            <person name="Doyle S."/>
        </authorList>
    </citation>
    <scope>NUCLEOTIDE SEQUENCE [LARGE SCALE GENOMIC DNA]</scope>
    <source>
        <strain evidence="1 2">NCTC9962</strain>
    </source>
</reference>
<organism evidence="1 2">
    <name type="scientific">Escherichia coli</name>
    <dbReference type="NCBI Taxonomy" id="562"/>
    <lineage>
        <taxon>Bacteria</taxon>
        <taxon>Pseudomonadati</taxon>
        <taxon>Pseudomonadota</taxon>
        <taxon>Gammaproteobacteria</taxon>
        <taxon>Enterobacterales</taxon>
        <taxon>Enterobacteriaceae</taxon>
        <taxon>Escherichia</taxon>
    </lineage>
</organism>
<sequence>MIKKYYKGKIYPQDNPKGWVFVRILIQGDTMLYGDNYKRTAKYLAVLMVVMMYLKVTRIT</sequence>
<gene>
    <name evidence="1" type="ORF">NCTC9962_02684</name>
</gene>
<dbReference type="AlphaFoldDB" id="A0A377AZH9"/>
<accession>A0A377AZH9</accession>
<name>A0A377AZH9_ECOLX</name>